<keyword evidence="1" id="KW-0812">Transmembrane</keyword>
<feature type="non-terminal residue" evidence="2">
    <location>
        <position position="1"/>
    </location>
</feature>
<gene>
    <name evidence="2" type="ORF">DVH24_017974</name>
</gene>
<evidence type="ECO:0008006" key="4">
    <source>
        <dbReference type="Google" id="ProtNLM"/>
    </source>
</evidence>
<keyword evidence="1" id="KW-0472">Membrane</keyword>
<reference evidence="2 3" key="1">
    <citation type="submission" date="2018-10" db="EMBL/GenBank/DDBJ databases">
        <title>A high-quality apple genome assembly.</title>
        <authorList>
            <person name="Hu J."/>
        </authorList>
    </citation>
    <scope>NUCLEOTIDE SEQUENCE [LARGE SCALE GENOMIC DNA]</scope>
    <source>
        <strain evidence="3">cv. HFTH1</strain>
        <tissue evidence="2">Young leaf</tissue>
    </source>
</reference>
<dbReference type="CDD" id="cd04481">
    <property type="entry name" value="RPA1_DBD_B_like"/>
    <property type="match status" value="1"/>
</dbReference>
<name>A0A498KJZ1_MALDO</name>
<keyword evidence="1" id="KW-1133">Transmembrane helix</keyword>
<accession>A0A498KJZ1</accession>
<dbReference type="STRING" id="3750.A0A498KJZ1"/>
<evidence type="ECO:0000313" key="3">
    <source>
        <dbReference type="Proteomes" id="UP000290289"/>
    </source>
</evidence>
<dbReference type="Proteomes" id="UP000290289">
    <property type="component" value="Chromosome 2"/>
</dbReference>
<dbReference type="SUPFAM" id="SSF50249">
    <property type="entry name" value="Nucleic acid-binding proteins"/>
    <property type="match status" value="2"/>
</dbReference>
<comment type="caution">
    <text evidence="2">The sequence shown here is derived from an EMBL/GenBank/DDBJ whole genome shotgun (WGS) entry which is preliminary data.</text>
</comment>
<keyword evidence="3" id="KW-1185">Reference proteome</keyword>
<dbReference type="PANTHER" id="PTHR47165:SF4">
    <property type="entry name" value="OS03G0429900 PROTEIN"/>
    <property type="match status" value="1"/>
</dbReference>
<dbReference type="InterPro" id="IPR012340">
    <property type="entry name" value="NA-bd_OB-fold"/>
</dbReference>
<organism evidence="2 3">
    <name type="scientific">Malus domestica</name>
    <name type="common">Apple</name>
    <name type="synonym">Pyrus malus</name>
    <dbReference type="NCBI Taxonomy" id="3750"/>
    <lineage>
        <taxon>Eukaryota</taxon>
        <taxon>Viridiplantae</taxon>
        <taxon>Streptophyta</taxon>
        <taxon>Embryophyta</taxon>
        <taxon>Tracheophyta</taxon>
        <taxon>Spermatophyta</taxon>
        <taxon>Magnoliopsida</taxon>
        <taxon>eudicotyledons</taxon>
        <taxon>Gunneridae</taxon>
        <taxon>Pentapetalae</taxon>
        <taxon>rosids</taxon>
        <taxon>fabids</taxon>
        <taxon>Rosales</taxon>
        <taxon>Rosaceae</taxon>
        <taxon>Amygdaloideae</taxon>
        <taxon>Maleae</taxon>
        <taxon>Malus</taxon>
    </lineage>
</organism>
<feature type="transmembrane region" description="Helical" evidence="1">
    <location>
        <begin position="35"/>
        <end position="57"/>
    </location>
</feature>
<dbReference type="PANTHER" id="PTHR47165">
    <property type="entry name" value="OS03G0429900 PROTEIN"/>
    <property type="match status" value="1"/>
</dbReference>
<proteinExistence type="predicted"/>
<protein>
    <recommendedName>
        <fullName evidence="4">Replication protein A OB domain-containing protein</fullName>
    </recommendedName>
</protein>
<dbReference type="EMBL" id="RDQH01000328">
    <property type="protein sequence ID" value="RXI05932.1"/>
    <property type="molecule type" value="Genomic_DNA"/>
</dbReference>
<evidence type="ECO:0000256" key="1">
    <source>
        <dbReference type="SAM" id="Phobius"/>
    </source>
</evidence>
<dbReference type="AlphaFoldDB" id="A0A498KJZ1"/>
<feature type="transmembrane region" description="Helical" evidence="1">
    <location>
        <begin position="6"/>
        <end position="23"/>
    </location>
</feature>
<evidence type="ECO:0000313" key="2">
    <source>
        <dbReference type="EMBL" id="RXI05932.1"/>
    </source>
</evidence>
<dbReference type="Gene3D" id="2.40.50.140">
    <property type="entry name" value="Nucleic acid-binding proteins"/>
    <property type="match status" value="2"/>
</dbReference>
<sequence length="470" mass="54199">FPIPNYAFPSFCKLCVFLFLFPFSPSVVPFKSRVFAFHLFSLSGKSFLIVFQAYGFVCTEKTKAMIVVLRSSNYKEHSFSLKIEPGGSYEITNFRTTRMKGQYNVVPHETQLIFSGKTNFKKLSKCVSTYSSTPDYNTLYPHLNKVDILTGNNIIYRLKTLKFIFAKLFFTTCLYLPFKLEDVIGHLTAIQHLEPKQINQRVAYKCDIHIQNVRREQLTVTLWGDVAEEFCSSSVQALPLPIVVIFTSLKVKLYQDKIVMNSTDCSLLLFDPNIPEVNAYKSVFANCNEPVKILAPFSRQVNEAEILRTTKMFTIDENDTFFCKACVKCFDTRYQWWYSAYANCVKQMHKDLTTGQLICQKHPNQIPTPWYKVNLVLEDHTNEINALIIGKSGEKLFGVPCKDLVVLTVENQNFIWCPQKYTVWFISICKKLFRMFYGMQITLFTRNLSIFLHVHTPALINILYIIAGSG</sequence>